<dbReference type="PATRIC" id="fig|1042209.11.peg.23"/>
<keyword evidence="3" id="KW-0001">2Fe-2S</keyword>
<dbReference type="Proteomes" id="UP000022611">
    <property type="component" value="Unassembled WGS sequence"/>
</dbReference>
<evidence type="ECO:0000256" key="15">
    <source>
        <dbReference type="ARBA" id="ARBA00066886"/>
    </source>
</evidence>
<feature type="domain" description="Rieske" evidence="20">
    <location>
        <begin position="39"/>
        <end position="123"/>
    </location>
</feature>
<proteinExistence type="inferred from homology"/>
<evidence type="ECO:0000259" key="20">
    <source>
        <dbReference type="PROSITE" id="PS51296"/>
    </source>
</evidence>
<dbReference type="GO" id="GO:0018625">
    <property type="term" value="F:naphthalene 1,2-dioxygenase activity"/>
    <property type="evidence" value="ECO:0007669"/>
    <property type="project" value="UniProtKB-EC"/>
</dbReference>
<dbReference type="PROSITE" id="PS51296">
    <property type="entry name" value="RIESKE"/>
    <property type="match status" value="1"/>
</dbReference>
<dbReference type="SUPFAM" id="SSF50022">
    <property type="entry name" value="ISP domain"/>
    <property type="match status" value="1"/>
</dbReference>
<geneLocation type="plasmid" evidence="21">
    <name>pUTK21</name>
</geneLocation>
<gene>
    <name evidence="21" type="ORF">HK44_029125</name>
</gene>
<evidence type="ECO:0000256" key="3">
    <source>
        <dbReference type="ARBA" id="ARBA00022714"/>
    </source>
</evidence>
<accession>A0A010RDK6</accession>
<evidence type="ECO:0000256" key="19">
    <source>
        <dbReference type="ARBA" id="ARBA00083570"/>
    </source>
</evidence>
<dbReference type="InterPro" id="IPR036922">
    <property type="entry name" value="Rieske_2Fe-2S_sf"/>
</dbReference>
<evidence type="ECO:0000256" key="18">
    <source>
        <dbReference type="ARBA" id="ARBA00082308"/>
    </source>
</evidence>
<keyword evidence="7" id="KW-0560">Oxidoreductase</keyword>
<dbReference type="GO" id="GO:0005506">
    <property type="term" value="F:iron ion binding"/>
    <property type="evidence" value="ECO:0007669"/>
    <property type="project" value="InterPro"/>
</dbReference>
<evidence type="ECO:0000256" key="16">
    <source>
        <dbReference type="ARBA" id="ARBA00071721"/>
    </source>
</evidence>
<comment type="cofactor">
    <cofactor evidence="1">
        <name>Fe(2+)</name>
        <dbReference type="ChEBI" id="CHEBI:29033"/>
    </cofactor>
</comment>
<evidence type="ECO:0000256" key="7">
    <source>
        <dbReference type="ARBA" id="ARBA00023002"/>
    </source>
</evidence>
<dbReference type="FunFam" id="3.90.380.10:FF:000007">
    <property type="entry name" value="Naphthalene 1,2-dioxygenase system, large oxygenase component"/>
    <property type="match status" value="1"/>
</dbReference>
<evidence type="ECO:0000256" key="12">
    <source>
        <dbReference type="ARBA" id="ARBA00035632"/>
    </source>
</evidence>
<evidence type="ECO:0000256" key="10">
    <source>
        <dbReference type="ARBA" id="ARBA00023027"/>
    </source>
</evidence>
<comment type="pathway">
    <text evidence="12">Aromatic compound metabolism; naphthalene degradation.</text>
</comment>
<evidence type="ECO:0000256" key="1">
    <source>
        <dbReference type="ARBA" id="ARBA00001954"/>
    </source>
</evidence>
<dbReference type="CDD" id="cd08881">
    <property type="entry name" value="RHO_alpha_C_NDO-like"/>
    <property type="match status" value="1"/>
</dbReference>
<dbReference type="HOGENOM" id="CLU_026244_4_0_6"/>
<evidence type="ECO:0000313" key="22">
    <source>
        <dbReference type="Proteomes" id="UP000022611"/>
    </source>
</evidence>
<dbReference type="EMBL" id="AFOY02000029">
    <property type="protein sequence ID" value="EXF90981.1"/>
    <property type="molecule type" value="Genomic_DNA"/>
</dbReference>
<reference evidence="21 22" key="1">
    <citation type="journal article" date="2011" name="J. Bacteriol.">
        <title>Draft genome sequence of the polycyclic aromatic hydrocarbon-degrading, genetically engineered bioluminescent bioreporter Pseudomonas fluorescens HK44.</title>
        <authorList>
            <person name="Chauhan A."/>
            <person name="Layton A.C."/>
            <person name="Williams D.E."/>
            <person name="Smartt A.E."/>
            <person name="Ripp S."/>
            <person name="Karpinets T.V."/>
            <person name="Brown S.D."/>
            <person name="Sayler G.S."/>
        </authorList>
    </citation>
    <scope>NUCLEOTIDE SEQUENCE [LARGE SCALE GENOMIC DNA]</scope>
    <source>
        <strain evidence="21 22">HK44</strain>
        <plasmid evidence="21">pUTK21</plasmid>
    </source>
</reference>
<dbReference type="RefSeq" id="WP_011117400.1">
    <property type="nucleotide sequence ID" value="NZ_AFOY02000029.1"/>
</dbReference>
<dbReference type="Pfam" id="PF00355">
    <property type="entry name" value="Rieske"/>
    <property type="match status" value="1"/>
</dbReference>
<dbReference type="SMR" id="A0A010RDK6"/>
<name>A0A010RDK6_PSEFL</name>
<evidence type="ECO:0000256" key="13">
    <source>
        <dbReference type="ARBA" id="ARBA00050109"/>
    </source>
</evidence>
<comment type="catalytic activity">
    <reaction evidence="13">
        <text>naphthalene + NADH + O2 + H(+) = (1R,2S)-1,2-dihydronaphthalene-1,2-diol + NAD(+)</text>
        <dbReference type="Rhea" id="RHEA:19173"/>
        <dbReference type="ChEBI" id="CHEBI:15378"/>
        <dbReference type="ChEBI" id="CHEBI:15379"/>
        <dbReference type="ChEBI" id="CHEBI:16482"/>
        <dbReference type="ChEBI" id="CHEBI:44343"/>
        <dbReference type="ChEBI" id="CHEBI:57540"/>
        <dbReference type="ChEBI" id="CHEBI:57945"/>
        <dbReference type="EC" id="1.14.12.12"/>
    </reaction>
</comment>
<dbReference type="AlphaFoldDB" id="A0A010RDK6"/>
<dbReference type="OrthoDB" id="9769355at2"/>
<dbReference type="InterPro" id="IPR015881">
    <property type="entry name" value="ARHD_Rieske_2Fe_2S"/>
</dbReference>
<dbReference type="GO" id="GO:0051537">
    <property type="term" value="F:2 iron, 2 sulfur cluster binding"/>
    <property type="evidence" value="ECO:0007669"/>
    <property type="project" value="UniProtKB-KW"/>
</dbReference>
<comment type="subunit">
    <text evidence="14">The naphthalene dioxygenase (NDO) multicomponent enzyme system is composed of an electron transfer component and a dioxygenase component (iron sulfur protein (ISP)). The electron transfer component is composed of a ferredoxin reductase (NdoR) and a ferredoxin (NdoA), and the dioxygenase component is formed of a heterohexamer (trimer of heterodimers) of three large alpha subunits (NdoB) and three small beta subunits (NdoC).</text>
</comment>
<keyword evidence="5" id="KW-0058">Aromatic hydrocarbons catabolism</keyword>
<dbReference type="PANTHER" id="PTHR43756:SF1">
    <property type="entry name" value="3-PHENYLPROPIONATE_CINNAMIC ACID DIOXYGENASE SUBUNIT ALPHA"/>
    <property type="match status" value="1"/>
</dbReference>
<dbReference type="Pfam" id="PF00848">
    <property type="entry name" value="Ring_hydroxyl_A"/>
    <property type="match status" value="1"/>
</dbReference>
<dbReference type="EC" id="1.14.12.12" evidence="15"/>
<sequence length="449" mass="49608">MNYNNKILVSESGLSQKHLIHGDEELFQHELKTIFARNWLFLTHDSLIPAPGDYVTAKMGIDEVIVSRQNDGSIRAFLNVCRHRGKTLVSVEAGNAKGFVCSYHGWGFGSNGELQSVPFEKDLYGESLNKKCLGLKEVARVESFHGFIYGCFDQEAPPLMDYLGDAAWYLEPMFKHSGGLELVGPPGKVVIKANWKAPAENFVGDAYHVGWTHASSLRSGESIFSSLAGNAALPPEGAGLQMTSKYGSGMGVLWDGYSGVHSADLVPELMAFGGAKQERLNKEIGDVRARIYRSHLNCTVFPNNSMLTCSGVFKVWNPIDANTTEVWTYAIVEKDMPEDLKRRLADSVQRTFGPAGFWESDDNDNMETASQNGKKYQSRDSDLLSNLGFGEDVYGDAVYPGVVGKSAIGETSYRGFYRAYQAHVSSSNWAEFEHASSTWHTELTKTTDR</sequence>
<dbReference type="FunFam" id="2.102.10.10:FF:000004">
    <property type="entry name" value="3-phenylpropionate/cinnamic acid dioxygenase subunit alpha"/>
    <property type="match status" value="1"/>
</dbReference>
<evidence type="ECO:0000256" key="9">
    <source>
        <dbReference type="ARBA" id="ARBA00023014"/>
    </source>
</evidence>
<evidence type="ECO:0000256" key="2">
    <source>
        <dbReference type="ARBA" id="ARBA00008751"/>
    </source>
</evidence>
<comment type="cofactor">
    <cofactor evidence="11">
        <name>[2Fe-2S] cluster</name>
        <dbReference type="ChEBI" id="CHEBI:190135"/>
    </cofactor>
</comment>
<dbReference type="Gene3D" id="2.102.10.10">
    <property type="entry name" value="Rieske [2Fe-2S] iron-sulphur domain"/>
    <property type="match status" value="1"/>
</dbReference>
<evidence type="ECO:0000256" key="6">
    <source>
        <dbReference type="ARBA" id="ARBA00022964"/>
    </source>
</evidence>
<evidence type="ECO:0000256" key="5">
    <source>
        <dbReference type="ARBA" id="ARBA00022797"/>
    </source>
</evidence>
<dbReference type="InterPro" id="IPR017941">
    <property type="entry name" value="Rieske_2Fe-2S"/>
</dbReference>
<dbReference type="PROSITE" id="PS00570">
    <property type="entry name" value="RING_HYDROXYL_ALPHA"/>
    <property type="match status" value="1"/>
</dbReference>
<dbReference type="InterPro" id="IPR015879">
    <property type="entry name" value="Ring_hydroxy_dOase_asu_C_dom"/>
</dbReference>
<dbReference type="InterPro" id="IPR043266">
    <property type="entry name" value="RHO_NdoB-like_C"/>
</dbReference>
<evidence type="ECO:0000256" key="11">
    <source>
        <dbReference type="ARBA" id="ARBA00034078"/>
    </source>
</evidence>
<evidence type="ECO:0000256" key="4">
    <source>
        <dbReference type="ARBA" id="ARBA00022723"/>
    </source>
</evidence>
<keyword evidence="8" id="KW-0408">Iron</keyword>
<dbReference type="PANTHER" id="PTHR43756">
    <property type="entry name" value="CHOLINE MONOOXYGENASE, CHLOROPLASTIC"/>
    <property type="match status" value="1"/>
</dbReference>
<comment type="similarity">
    <text evidence="2">Belongs to the bacterial ring-hydroxylating dioxygenase alpha subunit family.</text>
</comment>
<dbReference type="CDD" id="cd03469">
    <property type="entry name" value="Rieske_RO_Alpha_N"/>
    <property type="match status" value="1"/>
</dbReference>
<dbReference type="PRINTS" id="PR00090">
    <property type="entry name" value="RNGDIOXGNASE"/>
</dbReference>
<keyword evidence="9" id="KW-0411">Iron-sulfur</keyword>
<comment type="caution">
    <text evidence="21">The sequence shown here is derived from an EMBL/GenBank/DDBJ whole genome shotgun (WGS) entry which is preliminary data.</text>
</comment>
<organism evidence="21 22">
    <name type="scientific">Pseudomonas fluorescens HK44</name>
    <dbReference type="NCBI Taxonomy" id="1042209"/>
    <lineage>
        <taxon>Bacteria</taxon>
        <taxon>Pseudomonadati</taxon>
        <taxon>Pseudomonadota</taxon>
        <taxon>Gammaproteobacteria</taxon>
        <taxon>Pseudomonadales</taxon>
        <taxon>Pseudomonadaceae</taxon>
        <taxon>Pseudomonas</taxon>
    </lineage>
</organism>
<evidence type="ECO:0000256" key="14">
    <source>
        <dbReference type="ARBA" id="ARBA00063983"/>
    </source>
</evidence>
<keyword evidence="4" id="KW-0479">Metal-binding</keyword>
<dbReference type="Gene3D" id="3.90.380.10">
    <property type="entry name" value="Naphthalene 1,2-dioxygenase Alpha Subunit, Chain A, domain 1"/>
    <property type="match status" value="1"/>
</dbReference>
<dbReference type="InterPro" id="IPR001663">
    <property type="entry name" value="Rng_hydr_dOase-A"/>
</dbReference>
<dbReference type="SUPFAM" id="SSF55961">
    <property type="entry name" value="Bet v1-like"/>
    <property type="match status" value="1"/>
</dbReference>
<keyword evidence="21" id="KW-0614">Plasmid</keyword>
<evidence type="ECO:0000313" key="21">
    <source>
        <dbReference type="EMBL" id="EXF90981.1"/>
    </source>
</evidence>
<evidence type="ECO:0000256" key="8">
    <source>
        <dbReference type="ARBA" id="ARBA00023004"/>
    </source>
</evidence>
<keyword evidence="6 21" id="KW-0223">Dioxygenase</keyword>
<evidence type="ECO:0000256" key="17">
    <source>
        <dbReference type="ARBA" id="ARBA00077515"/>
    </source>
</evidence>
<protein>
    <recommendedName>
        <fullName evidence="16">Naphthalene 1,2-dioxygenase system, large oxygenase component</fullName>
        <ecNumber evidence="15">1.14.12.12</ecNumber>
    </recommendedName>
    <alternativeName>
        <fullName evidence="18">ISP NAP</fullName>
    </alternativeName>
    <alternativeName>
        <fullName evidence="17">Naphthalene 1,2-dioxygenase ISP alpha</fullName>
    </alternativeName>
    <alternativeName>
        <fullName evidence="19">Naphthalene 1,2-dioxygenase subunit alpha</fullName>
    </alternativeName>
</protein>
<keyword evidence="10" id="KW-0520">NAD</keyword>